<accession>A0ABR1UU89</accession>
<evidence type="ECO:0000256" key="1">
    <source>
        <dbReference type="SAM" id="MobiDB-lite"/>
    </source>
</evidence>
<organism evidence="2 3">
    <name type="scientific">Apiospora hydei</name>
    <dbReference type="NCBI Taxonomy" id="1337664"/>
    <lineage>
        <taxon>Eukaryota</taxon>
        <taxon>Fungi</taxon>
        <taxon>Dikarya</taxon>
        <taxon>Ascomycota</taxon>
        <taxon>Pezizomycotina</taxon>
        <taxon>Sordariomycetes</taxon>
        <taxon>Xylariomycetidae</taxon>
        <taxon>Amphisphaeriales</taxon>
        <taxon>Apiosporaceae</taxon>
        <taxon>Apiospora</taxon>
    </lineage>
</organism>
<evidence type="ECO:0000313" key="2">
    <source>
        <dbReference type="EMBL" id="KAK8062499.1"/>
    </source>
</evidence>
<comment type="caution">
    <text evidence="2">The sequence shown here is derived from an EMBL/GenBank/DDBJ whole genome shotgun (WGS) entry which is preliminary data.</text>
</comment>
<sequence length="149" mass="16030">MRANTGLLAIIGKKGRNPGHITSAGKGASLKVHIGARLRNALDDHNAVPGYTLMAPVTGRPYWLRRYRTQPQWSWAHRGSSERDVGAATATSPGRVLPKSATRSRESSSGSKATERIEEAEVGALEAELLGLLLEAVSEHCCHPNCVPR</sequence>
<dbReference type="Proteomes" id="UP001433268">
    <property type="component" value="Unassembled WGS sequence"/>
</dbReference>
<dbReference type="RefSeq" id="XP_066661098.1">
    <property type="nucleotide sequence ID" value="XM_066818910.1"/>
</dbReference>
<evidence type="ECO:0000313" key="3">
    <source>
        <dbReference type="Proteomes" id="UP001433268"/>
    </source>
</evidence>
<keyword evidence="3" id="KW-1185">Reference proteome</keyword>
<dbReference type="EMBL" id="JAQQWN010000010">
    <property type="protein sequence ID" value="KAK8062499.1"/>
    <property type="molecule type" value="Genomic_DNA"/>
</dbReference>
<gene>
    <name evidence="2" type="ORF">PG997_014596</name>
</gene>
<name>A0ABR1UU89_9PEZI</name>
<proteinExistence type="predicted"/>
<protein>
    <submittedName>
        <fullName evidence="2">Uncharacterized protein</fullName>
    </submittedName>
</protein>
<feature type="region of interest" description="Disordered" evidence="1">
    <location>
        <begin position="75"/>
        <end position="116"/>
    </location>
</feature>
<dbReference type="GeneID" id="92051970"/>
<reference evidence="2 3" key="1">
    <citation type="submission" date="2023-01" db="EMBL/GenBank/DDBJ databases">
        <title>Analysis of 21 Apiospora genomes using comparative genomics revels a genus with tremendous synthesis potential of carbohydrate active enzymes and secondary metabolites.</title>
        <authorList>
            <person name="Sorensen T."/>
        </authorList>
    </citation>
    <scope>NUCLEOTIDE SEQUENCE [LARGE SCALE GENOMIC DNA]</scope>
    <source>
        <strain evidence="2 3">CBS 114990</strain>
    </source>
</reference>